<feature type="transmembrane region" description="Helical" evidence="1">
    <location>
        <begin position="119"/>
        <end position="138"/>
    </location>
</feature>
<dbReference type="EMBL" id="FQUU01000012">
    <property type="protein sequence ID" value="SHF50677.1"/>
    <property type="molecule type" value="Genomic_DNA"/>
</dbReference>
<feature type="transmembrane region" description="Helical" evidence="1">
    <location>
        <begin position="186"/>
        <end position="207"/>
    </location>
</feature>
<dbReference type="OrthoDB" id="668277at2"/>
<dbReference type="Proteomes" id="UP000184048">
    <property type="component" value="Unassembled WGS sequence"/>
</dbReference>
<feature type="transmembrane region" description="Helical" evidence="1">
    <location>
        <begin position="61"/>
        <end position="83"/>
    </location>
</feature>
<keyword evidence="3" id="KW-1185">Reference proteome</keyword>
<evidence type="ECO:0000313" key="3">
    <source>
        <dbReference type="Proteomes" id="UP000184048"/>
    </source>
</evidence>
<organism evidence="2 3">
    <name type="scientific">Flavisolibacter ginsengisoli DSM 18119</name>
    <dbReference type="NCBI Taxonomy" id="1121884"/>
    <lineage>
        <taxon>Bacteria</taxon>
        <taxon>Pseudomonadati</taxon>
        <taxon>Bacteroidota</taxon>
        <taxon>Chitinophagia</taxon>
        <taxon>Chitinophagales</taxon>
        <taxon>Chitinophagaceae</taxon>
        <taxon>Flavisolibacter</taxon>
    </lineage>
</organism>
<reference evidence="2 3" key="1">
    <citation type="submission" date="2016-11" db="EMBL/GenBank/DDBJ databases">
        <authorList>
            <person name="Jaros S."/>
            <person name="Januszkiewicz K."/>
            <person name="Wedrychowicz H."/>
        </authorList>
    </citation>
    <scope>NUCLEOTIDE SEQUENCE [LARGE SCALE GENOMIC DNA]</scope>
    <source>
        <strain evidence="2 3">DSM 18119</strain>
    </source>
</reference>
<sequence length="231" mass="26262">MNWNTIIGVAATITMFVPAIAIVYNKLYQHRSLAALLISLLSTGIYNLFSENILPASPKFLDVFAVINNYLDIPLMLTALLFFCPIKQKQRAVHIVTAIYVAYEIVIACIFGLNPKAIVYIMGPGLTLILIYSFYLFIRHIRITVEFGKNAGRTLMLVAILFSYGCYALIYYFYYIQLTPAVGDVFLLYFISTFISSVLMTIGLQLIKNRMKQLQEVRNTRRELAMFFGNG</sequence>
<keyword evidence="1" id="KW-1133">Transmembrane helix</keyword>
<proteinExistence type="predicted"/>
<evidence type="ECO:0000313" key="2">
    <source>
        <dbReference type="EMBL" id="SHF50677.1"/>
    </source>
</evidence>
<gene>
    <name evidence="2" type="ORF">SAMN02745131_02800</name>
</gene>
<feature type="transmembrane region" description="Helical" evidence="1">
    <location>
        <begin position="32"/>
        <end position="49"/>
    </location>
</feature>
<feature type="transmembrane region" description="Helical" evidence="1">
    <location>
        <begin position="6"/>
        <end position="25"/>
    </location>
</feature>
<accession>A0A1M5C7V0</accession>
<keyword evidence="1" id="KW-0472">Membrane</keyword>
<feature type="transmembrane region" description="Helical" evidence="1">
    <location>
        <begin position="95"/>
        <end position="113"/>
    </location>
</feature>
<evidence type="ECO:0000256" key="1">
    <source>
        <dbReference type="SAM" id="Phobius"/>
    </source>
</evidence>
<name>A0A1M5C7V0_9BACT</name>
<keyword evidence="1" id="KW-0812">Transmembrane</keyword>
<protein>
    <submittedName>
        <fullName evidence="2">Uncharacterized protein</fullName>
    </submittedName>
</protein>
<dbReference type="RefSeq" id="WP_072835964.1">
    <property type="nucleotide sequence ID" value="NZ_FQUU01000012.1"/>
</dbReference>
<feature type="transmembrane region" description="Helical" evidence="1">
    <location>
        <begin position="150"/>
        <end position="174"/>
    </location>
</feature>
<dbReference type="AlphaFoldDB" id="A0A1M5C7V0"/>
<dbReference type="STRING" id="1121884.SAMN02745131_02800"/>